<keyword evidence="4" id="KW-1185">Reference proteome</keyword>
<accession>E2C6I1</accession>
<name>E2C6I1_HARSA</name>
<evidence type="ECO:0000313" key="4">
    <source>
        <dbReference type="Proteomes" id="UP000008237"/>
    </source>
</evidence>
<dbReference type="Proteomes" id="UP000008237">
    <property type="component" value="Unassembled WGS sequence"/>
</dbReference>
<feature type="region of interest" description="Disordered" evidence="2">
    <location>
        <begin position="315"/>
        <end position="391"/>
    </location>
</feature>
<dbReference type="InParanoid" id="E2C6I1"/>
<reference evidence="3 4" key="1">
    <citation type="journal article" date="2010" name="Science">
        <title>Genomic comparison of the ants Camponotus floridanus and Harpegnathos saltator.</title>
        <authorList>
            <person name="Bonasio R."/>
            <person name="Zhang G."/>
            <person name="Ye C."/>
            <person name="Mutti N.S."/>
            <person name="Fang X."/>
            <person name="Qin N."/>
            <person name="Donahue G."/>
            <person name="Yang P."/>
            <person name="Li Q."/>
            <person name="Li C."/>
            <person name="Zhang P."/>
            <person name="Huang Z."/>
            <person name="Berger S.L."/>
            <person name="Reinberg D."/>
            <person name="Wang J."/>
            <person name="Liebig J."/>
        </authorList>
    </citation>
    <scope>NUCLEOTIDE SEQUENCE [LARGE SCALE GENOMIC DNA]</scope>
    <source>
        <strain evidence="3 4">R22 G/1</strain>
    </source>
</reference>
<evidence type="ECO:0000313" key="3">
    <source>
        <dbReference type="EMBL" id="EFN76440.1"/>
    </source>
</evidence>
<proteinExistence type="predicted"/>
<evidence type="ECO:0000256" key="1">
    <source>
        <dbReference type="SAM" id="Coils"/>
    </source>
</evidence>
<sequence>MKLESTSASTWSSLTGLLQFSICRAFSLASRHFASHYVTRGDRESVLLSGPSEKVRHRVRSQLGSFRFHARIQEESQIEGRRSLPQAERDKLEEAHRALDKRLEGCEAELRGKEDELFLQLEKSLRLEEEVERTKLERDSCMAARERLDQEQQSALRRLHLQLDQNEITRRNLERARLDVVRQANIIREEKDALEKEVSLRAFHLATESENRLAPISQAFCFCLQNQSLKEKLKIERNERGAELRRREEGVAALTRETATLRHAARHLRAVTLHATSCRSRRRCSICLYARRTFAEVDDCRDDFSSEIGDRRSQYFENVSSSTSSGSDKSRKISDSLDCNEADDHERTTTAGASGFNRGSKWTSSFRRLLGRKSKGKSDCSSQTSKTDKPR</sequence>
<evidence type="ECO:0000256" key="2">
    <source>
        <dbReference type="SAM" id="MobiDB-lite"/>
    </source>
</evidence>
<organism evidence="4">
    <name type="scientific">Harpegnathos saltator</name>
    <name type="common">Jerdon's jumping ant</name>
    <dbReference type="NCBI Taxonomy" id="610380"/>
    <lineage>
        <taxon>Eukaryota</taxon>
        <taxon>Metazoa</taxon>
        <taxon>Ecdysozoa</taxon>
        <taxon>Arthropoda</taxon>
        <taxon>Hexapoda</taxon>
        <taxon>Insecta</taxon>
        <taxon>Pterygota</taxon>
        <taxon>Neoptera</taxon>
        <taxon>Endopterygota</taxon>
        <taxon>Hymenoptera</taxon>
        <taxon>Apocrita</taxon>
        <taxon>Aculeata</taxon>
        <taxon>Formicoidea</taxon>
        <taxon>Formicidae</taxon>
        <taxon>Ponerinae</taxon>
        <taxon>Ponerini</taxon>
        <taxon>Harpegnathos</taxon>
    </lineage>
</organism>
<feature type="coiled-coil region" evidence="1">
    <location>
        <begin position="89"/>
        <end position="116"/>
    </location>
</feature>
<gene>
    <name evidence="3" type="ORF">EAI_09065</name>
</gene>
<dbReference type="AlphaFoldDB" id="E2C6I1"/>
<dbReference type="OrthoDB" id="6816312at2759"/>
<dbReference type="EMBL" id="GL453159">
    <property type="protein sequence ID" value="EFN76440.1"/>
    <property type="molecule type" value="Genomic_DNA"/>
</dbReference>
<keyword evidence="1" id="KW-0175">Coiled coil</keyword>
<protein>
    <submittedName>
        <fullName evidence="3">Uncharacterized protein</fullName>
    </submittedName>
</protein>